<evidence type="ECO:0000313" key="13">
    <source>
        <dbReference type="EMBL" id="XDT73042.1"/>
    </source>
</evidence>
<evidence type="ECO:0000259" key="12">
    <source>
        <dbReference type="Pfam" id="PF12693"/>
    </source>
</evidence>
<dbReference type="GO" id="GO:0005886">
    <property type="term" value="C:plasma membrane"/>
    <property type="evidence" value="ECO:0007669"/>
    <property type="project" value="UniProtKB-SubCell"/>
</dbReference>
<keyword evidence="5" id="KW-0997">Cell inner membrane</keyword>
<dbReference type="NCBIfam" id="TIGR01709">
    <property type="entry name" value="typeII_sec_gspL"/>
    <property type="match status" value="1"/>
</dbReference>
<evidence type="ECO:0000256" key="9">
    <source>
        <dbReference type="ARBA" id="ARBA00023136"/>
    </source>
</evidence>
<dbReference type="GO" id="GO:0015628">
    <property type="term" value="P:protein secretion by the type II secretion system"/>
    <property type="evidence" value="ECO:0007669"/>
    <property type="project" value="InterPro"/>
</dbReference>
<evidence type="ECO:0000259" key="11">
    <source>
        <dbReference type="Pfam" id="PF05134"/>
    </source>
</evidence>
<evidence type="ECO:0000256" key="7">
    <source>
        <dbReference type="ARBA" id="ARBA00022927"/>
    </source>
</evidence>
<evidence type="ECO:0000256" key="6">
    <source>
        <dbReference type="ARBA" id="ARBA00022692"/>
    </source>
</evidence>
<name>A0AB39UXK3_9GAMM</name>
<keyword evidence="8" id="KW-1133">Transmembrane helix</keyword>
<accession>A0AB39UXK3</accession>
<dbReference type="EMBL" id="CP154858">
    <property type="protein sequence ID" value="XDT73042.1"/>
    <property type="molecule type" value="Genomic_DNA"/>
</dbReference>
<evidence type="ECO:0000256" key="2">
    <source>
        <dbReference type="ARBA" id="ARBA00005318"/>
    </source>
</evidence>
<evidence type="ECO:0000256" key="1">
    <source>
        <dbReference type="ARBA" id="ARBA00004377"/>
    </source>
</evidence>
<sequence length="412" mass="45910">MLLELVVRPGPEDTWQWLLASADLKDMETGEGSQEALEQALLHYADTRIRVHILLPAEQVVALLPVVPARQTRLYERIIPNLVEDDLGEEIERCHFAWGKRQEGNRVPVRVVSRSIMDAWTDWAGNNGLLLQGIWSEADILPTADNLVSLVSDGDRILFRHPRGLCGALPREGINLLDTLFSDPPGLTAQLYHPKDEDVGVTIAQLEQTGLQRVESQPYGSLFEWLGTRLLNGAEQSINLCTGPYQPRETDSQKHLKAWWPVAAVLLLGLTLGTGLNVAEGLYYQKQAEHYRSQQVALYRQWFPGARVLASPRKQLASKLQQLSGSGQEGVFLQALHDTAMRIRQNGQGKISVRSLQFTQEKGELAVEVRAPALADLESVREALSKAGYQVDIGSAVREADGVRSRLRIRRS</sequence>
<dbReference type="InterPro" id="IPR024230">
    <property type="entry name" value="GspL_cyto_dom"/>
</dbReference>
<dbReference type="RefSeq" id="WP_369602043.1">
    <property type="nucleotide sequence ID" value="NZ_CP154858.1"/>
</dbReference>
<keyword evidence="9" id="KW-0472">Membrane</keyword>
<protein>
    <recommendedName>
        <fullName evidence="10">Type II secretion system protein L</fullName>
        <shortName evidence="10">T2SS protein L</shortName>
    </recommendedName>
</protein>
<keyword evidence="7 10" id="KW-0653">Protein transport</keyword>
<dbReference type="CDD" id="cd24017">
    <property type="entry name" value="ASKHA_T2SSL_N"/>
    <property type="match status" value="1"/>
</dbReference>
<dbReference type="Pfam" id="PF05134">
    <property type="entry name" value="T2SSL"/>
    <property type="match status" value="1"/>
</dbReference>
<dbReference type="PIRSF" id="PIRSF015761">
    <property type="entry name" value="Protein_L"/>
    <property type="match status" value="1"/>
</dbReference>
<evidence type="ECO:0000256" key="10">
    <source>
        <dbReference type="PIRNR" id="PIRNR015761"/>
    </source>
</evidence>
<dbReference type="Gene3D" id="3.30.1360.100">
    <property type="entry name" value="General secretion pathway protein M, EpsM"/>
    <property type="match status" value="1"/>
</dbReference>
<proteinExistence type="inferred from homology"/>
<evidence type="ECO:0000256" key="3">
    <source>
        <dbReference type="ARBA" id="ARBA00022448"/>
    </source>
</evidence>
<dbReference type="KEGG" id="tcd:AAIA72_03385"/>
<keyword evidence="6" id="KW-0812">Transmembrane</keyword>
<dbReference type="Gene3D" id="3.30.420.380">
    <property type="match status" value="1"/>
</dbReference>
<evidence type="ECO:0000256" key="4">
    <source>
        <dbReference type="ARBA" id="ARBA00022475"/>
    </source>
</evidence>
<dbReference type="InterPro" id="IPR025691">
    <property type="entry name" value="GspL_pp_dom"/>
</dbReference>
<gene>
    <name evidence="13" type="primary">gspL</name>
    <name evidence="13" type="ORF">AAIA72_03385</name>
</gene>
<comment type="subcellular location">
    <subcellularLocation>
        <location evidence="1">Cell inner membrane</location>
        <topology evidence="1">Single-pass membrane protein</topology>
    </subcellularLocation>
</comment>
<dbReference type="SUPFAM" id="SSF53067">
    <property type="entry name" value="Actin-like ATPase domain"/>
    <property type="match status" value="1"/>
</dbReference>
<evidence type="ECO:0000256" key="5">
    <source>
        <dbReference type="ARBA" id="ARBA00022519"/>
    </source>
</evidence>
<dbReference type="InterPro" id="IPR007812">
    <property type="entry name" value="T2SS_protein-GspL"/>
</dbReference>
<evidence type="ECO:0000256" key="8">
    <source>
        <dbReference type="ARBA" id="ARBA00022989"/>
    </source>
</evidence>
<feature type="domain" description="GspL cytoplasmic actin-ATPase-like" evidence="11">
    <location>
        <begin position="6"/>
        <end position="247"/>
    </location>
</feature>
<dbReference type="GO" id="GO:0015627">
    <property type="term" value="C:type II protein secretion system complex"/>
    <property type="evidence" value="ECO:0007669"/>
    <property type="project" value="InterPro"/>
</dbReference>
<reference evidence="13" key="1">
    <citation type="submission" date="2024-05" db="EMBL/GenBank/DDBJ databases">
        <title>Genome sequencing of novel strain.</title>
        <authorList>
            <person name="Ganbat D."/>
            <person name="Ganbat S."/>
            <person name="Lee S.-J."/>
        </authorList>
    </citation>
    <scope>NUCLEOTIDE SEQUENCE</scope>
    <source>
        <strain evidence="13">SMD15-11</strain>
    </source>
</reference>
<keyword evidence="3 10" id="KW-0813">Transport</keyword>
<comment type="function">
    <text evidence="10">Inner membrane component of the type II secretion system required for the energy-dependent secretion of extracellular factors such as proteases and toxins from the periplasm.</text>
</comment>
<comment type="similarity">
    <text evidence="2 10">Belongs to the GSP L family.</text>
</comment>
<dbReference type="AlphaFoldDB" id="A0AB39UXK3"/>
<keyword evidence="4" id="KW-1003">Cell membrane</keyword>
<organism evidence="13">
    <name type="scientific">Thermohahella caldifontis</name>
    <dbReference type="NCBI Taxonomy" id="3142973"/>
    <lineage>
        <taxon>Bacteria</taxon>
        <taxon>Pseudomonadati</taxon>
        <taxon>Pseudomonadota</taxon>
        <taxon>Gammaproteobacteria</taxon>
        <taxon>Oceanospirillales</taxon>
        <taxon>Hahellaceae</taxon>
        <taxon>Thermohahella</taxon>
    </lineage>
</organism>
<dbReference type="Pfam" id="PF12693">
    <property type="entry name" value="GspL_C"/>
    <property type="match status" value="1"/>
</dbReference>
<dbReference type="GO" id="GO:0009276">
    <property type="term" value="C:Gram-negative-bacterium-type cell wall"/>
    <property type="evidence" value="ECO:0007669"/>
    <property type="project" value="InterPro"/>
</dbReference>
<dbReference type="InterPro" id="IPR043129">
    <property type="entry name" value="ATPase_NBD"/>
</dbReference>
<feature type="domain" description="GspL periplasmic" evidence="12">
    <location>
        <begin position="254"/>
        <end position="411"/>
    </location>
</feature>